<reference evidence="7" key="1">
    <citation type="journal article" date="2021" name="PeerJ">
        <title>Extensive microbial diversity within the chicken gut microbiome revealed by metagenomics and culture.</title>
        <authorList>
            <person name="Gilroy R."/>
            <person name="Ravi A."/>
            <person name="Getino M."/>
            <person name="Pursley I."/>
            <person name="Horton D.L."/>
            <person name="Alikhan N.F."/>
            <person name="Baker D."/>
            <person name="Gharbi K."/>
            <person name="Hall N."/>
            <person name="Watson M."/>
            <person name="Adriaenssens E.M."/>
            <person name="Foster-Nyarko E."/>
            <person name="Jarju S."/>
            <person name="Secka A."/>
            <person name="Antonio M."/>
            <person name="Oren A."/>
            <person name="Chaudhuri R.R."/>
            <person name="La Ragione R."/>
            <person name="Hildebrand F."/>
            <person name="Pallen M.J."/>
        </authorList>
    </citation>
    <scope>NUCLEOTIDE SEQUENCE</scope>
    <source>
        <strain evidence="7">742</strain>
    </source>
</reference>
<dbReference type="FunFam" id="3.90.1530.30:FF:000001">
    <property type="entry name" value="Chromosome partitioning protein ParB"/>
    <property type="match status" value="1"/>
</dbReference>
<dbReference type="SUPFAM" id="SSF109709">
    <property type="entry name" value="KorB DNA-binding domain-like"/>
    <property type="match status" value="1"/>
</dbReference>
<sequence>MARGRGGLGRGLESLFEDAAPSLETDGSVQTLPLREIEPDPNQPRKTFDESSLAELASSIAQHGLLQPIAVRPRVAGGYTIVAGERRWRACRMAGLAEVPVIIKEVSDEEAMELALVENLQREDLDPVEEACGIRELIARCGLTQEQAAQKLGKSRSALANSLRLLNLPLEVLERLRSGVLSAGHAKVILGLPSPELQSQAAKIIEENQLNVRQAEALCKKLAKAPKQPPPPQLQNSLPSEVELSLREALGNEVSVSYRNGRGSLTVRFYSDDQLKAFANLLGRYDKTGLEQEVEV</sequence>
<dbReference type="SMART" id="SM00470">
    <property type="entry name" value="ParB"/>
    <property type="match status" value="1"/>
</dbReference>
<evidence type="ECO:0000313" key="7">
    <source>
        <dbReference type="EMBL" id="MBU3820249.1"/>
    </source>
</evidence>
<keyword evidence="3" id="KW-0159">Chromosome partition</keyword>
<evidence type="ECO:0000256" key="4">
    <source>
        <dbReference type="ARBA" id="ARBA00023125"/>
    </source>
</evidence>
<dbReference type="InterPro" id="IPR003115">
    <property type="entry name" value="ParB_N"/>
</dbReference>
<evidence type="ECO:0000256" key="3">
    <source>
        <dbReference type="ARBA" id="ARBA00022829"/>
    </source>
</evidence>
<dbReference type="GO" id="GO:0007059">
    <property type="term" value="P:chromosome segregation"/>
    <property type="evidence" value="ECO:0007669"/>
    <property type="project" value="UniProtKB-KW"/>
</dbReference>
<dbReference type="CDD" id="cd00093">
    <property type="entry name" value="HTH_XRE"/>
    <property type="match status" value="1"/>
</dbReference>
<dbReference type="PANTHER" id="PTHR33375:SF1">
    <property type="entry name" value="CHROMOSOME-PARTITIONING PROTEIN PARB-RELATED"/>
    <property type="match status" value="1"/>
</dbReference>
<dbReference type="GO" id="GO:0003677">
    <property type="term" value="F:DNA binding"/>
    <property type="evidence" value="ECO:0007669"/>
    <property type="project" value="UniProtKB-KW"/>
</dbReference>
<gene>
    <name evidence="7" type="ORF">H9864_07770</name>
</gene>
<feature type="domain" description="HTH cro/C1-type" evidence="6">
    <location>
        <begin position="134"/>
        <end position="161"/>
    </location>
</feature>
<reference evidence="7" key="2">
    <citation type="submission" date="2021-04" db="EMBL/GenBank/DDBJ databases">
        <authorList>
            <person name="Gilroy R."/>
        </authorList>
    </citation>
    <scope>NUCLEOTIDE SEQUENCE</scope>
    <source>
        <strain evidence="7">742</strain>
    </source>
</reference>
<dbReference type="InterPro" id="IPR004437">
    <property type="entry name" value="ParB/RepB/Spo0J"/>
</dbReference>
<dbReference type="Gene3D" id="1.10.10.2830">
    <property type="match status" value="1"/>
</dbReference>
<evidence type="ECO:0000256" key="1">
    <source>
        <dbReference type="ARBA" id="ARBA00004453"/>
    </source>
</evidence>
<keyword evidence="4" id="KW-0238">DNA-binding</keyword>
<dbReference type="InterPro" id="IPR036086">
    <property type="entry name" value="ParB/Sulfiredoxin_sf"/>
</dbReference>
<protein>
    <submittedName>
        <fullName evidence="7">ParB/RepB/Spo0J family partition protein</fullName>
    </submittedName>
</protein>
<dbReference type="SUPFAM" id="SSF110849">
    <property type="entry name" value="ParB/Sulfiredoxin"/>
    <property type="match status" value="1"/>
</dbReference>
<dbReference type="NCBIfam" id="TIGR00180">
    <property type="entry name" value="parB_part"/>
    <property type="match status" value="1"/>
</dbReference>
<evidence type="ECO:0000256" key="2">
    <source>
        <dbReference type="ARBA" id="ARBA00006295"/>
    </source>
</evidence>
<dbReference type="PANTHER" id="PTHR33375">
    <property type="entry name" value="CHROMOSOME-PARTITIONING PROTEIN PARB-RELATED"/>
    <property type="match status" value="1"/>
</dbReference>
<dbReference type="PROSITE" id="PS50943">
    <property type="entry name" value="HTH_CROC1"/>
    <property type="match status" value="1"/>
</dbReference>
<evidence type="ECO:0000313" key="8">
    <source>
        <dbReference type="Proteomes" id="UP000824178"/>
    </source>
</evidence>
<comment type="similarity">
    <text evidence="2">Belongs to the ParB family.</text>
</comment>
<dbReference type="InterPro" id="IPR001387">
    <property type="entry name" value="Cro/C1-type_HTH"/>
</dbReference>
<dbReference type="Pfam" id="PF02195">
    <property type="entry name" value="ParB_N"/>
    <property type="match status" value="1"/>
</dbReference>
<dbReference type="AlphaFoldDB" id="A0A9E2KLZ8"/>
<dbReference type="Proteomes" id="UP000824178">
    <property type="component" value="Unassembled WGS sequence"/>
</dbReference>
<dbReference type="InterPro" id="IPR041468">
    <property type="entry name" value="HTH_ParB/Spo0J"/>
</dbReference>
<feature type="compositionally biased region" description="Gly residues" evidence="5">
    <location>
        <begin position="1"/>
        <end position="10"/>
    </location>
</feature>
<comment type="caution">
    <text evidence="7">The sequence shown here is derived from an EMBL/GenBank/DDBJ whole genome shotgun (WGS) entry which is preliminary data.</text>
</comment>
<dbReference type="Gene3D" id="3.90.1530.30">
    <property type="match status" value="1"/>
</dbReference>
<dbReference type="InterPro" id="IPR050336">
    <property type="entry name" value="Chromosome_partition/occlusion"/>
</dbReference>
<dbReference type="CDD" id="cd16393">
    <property type="entry name" value="SPO0J_N"/>
    <property type="match status" value="1"/>
</dbReference>
<name>A0A9E2KLZ8_9FIRM</name>
<dbReference type="GO" id="GO:0009295">
    <property type="term" value="C:nucleoid"/>
    <property type="evidence" value="ECO:0007669"/>
    <property type="project" value="UniProtKB-SubCell"/>
</dbReference>
<dbReference type="GO" id="GO:0005694">
    <property type="term" value="C:chromosome"/>
    <property type="evidence" value="ECO:0007669"/>
    <property type="project" value="TreeGrafter"/>
</dbReference>
<dbReference type="Pfam" id="PF17762">
    <property type="entry name" value="HTH_ParB"/>
    <property type="match status" value="1"/>
</dbReference>
<feature type="region of interest" description="Disordered" evidence="5">
    <location>
        <begin position="1"/>
        <end position="23"/>
    </location>
</feature>
<accession>A0A9E2KLZ8</accession>
<dbReference type="EMBL" id="JAHLFH010000165">
    <property type="protein sequence ID" value="MBU3820249.1"/>
    <property type="molecule type" value="Genomic_DNA"/>
</dbReference>
<dbReference type="FunFam" id="1.10.10.2830:FF:000001">
    <property type="entry name" value="Chromosome partitioning protein ParB"/>
    <property type="match status" value="1"/>
</dbReference>
<organism evidence="7 8">
    <name type="scientific">Candidatus Faecalibacterium intestinavium</name>
    <dbReference type="NCBI Taxonomy" id="2838580"/>
    <lineage>
        <taxon>Bacteria</taxon>
        <taxon>Bacillati</taxon>
        <taxon>Bacillota</taxon>
        <taxon>Clostridia</taxon>
        <taxon>Eubacteriales</taxon>
        <taxon>Oscillospiraceae</taxon>
        <taxon>Faecalibacterium</taxon>
    </lineage>
</organism>
<evidence type="ECO:0000256" key="5">
    <source>
        <dbReference type="SAM" id="MobiDB-lite"/>
    </source>
</evidence>
<evidence type="ECO:0000259" key="6">
    <source>
        <dbReference type="PROSITE" id="PS50943"/>
    </source>
</evidence>
<comment type="subcellular location">
    <subcellularLocation>
        <location evidence="1">Cytoplasm</location>
        <location evidence="1">Nucleoid</location>
    </subcellularLocation>
</comment>
<proteinExistence type="inferred from homology"/>